<dbReference type="AlphaFoldDB" id="A0A379F1J4"/>
<protein>
    <submittedName>
        <fullName evidence="1">GDSL-like Lipase/Acylhydrolase</fullName>
    </submittedName>
</protein>
<dbReference type="RefSeq" id="WP_115083291.1">
    <property type="nucleotide sequence ID" value="NZ_JAPWAT010000016.1"/>
</dbReference>
<accession>A0A379F1J4</accession>
<dbReference type="InterPro" id="IPR001087">
    <property type="entry name" value="GDSL"/>
</dbReference>
<reference evidence="1 2" key="1">
    <citation type="submission" date="2018-06" db="EMBL/GenBank/DDBJ databases">
        <authorList>
            <consortium name="Pathogen Informatics"/>
            <person name="Doyle S."/>
        </authorList>
    </citation>
    <scope>NUCLEOTIDE SEQUENCE [LARGE SCALE GENOMIC DNA]</scope>
    <source>
        <strain evidence="1 2">NCTC13043</strain>
    </source>
</reference>
<gene>
    <name evidence="1" type="ORF">NCTC13043_01113</name>
</gene>
<dbReference type="CDD" id="cd00229">
    <property type="entry name" value="SGNH_hydrolase"/>
    <property type="match status" value="1"/>
</dbReference>
<name>A0A379F1J4_9BACT</name>
<evidence type="ECO:0000313" key="1">
    <source>
        <dbReference type="EMBL" id="SUC12508.1"/>
    </source>
</evidence>
<dbReference type="Proteomes" id="UP000254235">
    <property type="component" value="Unassembled WGS sequence"/>
</dbReference>
<dbReference type="SUPFAM" id="SSF52266">
    <property type="entry name" value="SGNH hydrolase"/>
    <property type="match status" value="1"/>
</dbReference>
<dbReference type="EMBL" id="UGTP01000001">
    <property type="protein sequence ID" value="SUC12508.1"/>
    <property type="molecule type" value="Genomic_DNA"/>
</dbReference>
<dbReference type="Gene3D" id="3.40.50.1110">
    <property type="entry name" value="SGNH hydrolase"/>
    <property type="match status" value="1"/>
</dbReference>
<dbReference type="Pfam" id="PF00657">
    <property type="entry name" value="Lipase_GDSL"/>
    <property type="match status" value="1"/>
</dbReference>
<organism evidence="1 2">
    <name type="scientific">Prevotella pallens</name>
    <dbReference type="NCBI Taxonomy" id="60133"/>
    <lineage>
        <taxon>Bacteria</taxon>
        <taxon>Pseudomonadati</taxon>
        <taxon>Bacteroidota</taxon>
        <taxon>Bacteroidia</taxon>
        <taxon>Bacteroidales</taxon>
        <taxon>Prevotellaceae</taxon>
        <taxon>Prevotella</taxon>
    </lineage>
</organism>
<sequence length="275" mass="31299">MSHKIYTSFRIGIAFGLFIIVQNLHGVNCEQTNSSTNSLANKNVVFLGDSNLWTGGKDNSNPRSWSFWFCKEFSIKNSMNYARSGATWSHTKNTKRDILLYEEKLSDNNVVLNQVLRLIKDTKELRCSKPDYIFVMAGTNDAWFQNKRPQLFSESVQDVFTLKNKKHQQALSLARTVKLDCELLQKNFPKSKIILVTPMFTTQASTNLISKVSDVISACGEYLNINVIRLDTINLINPLQEKNKLTYTLDGTHTNPSGAERVGDYIAKKIKEFIQ</sequence>
<evidence type="ECO:0000313" key="2">
    <source>
        <dbReference type="Proteomes" id="UP000254235"/>
    </source>
</evidence>
<proteinExistence type="predicted"/>
<dbReference type="OrthoDB" id="1067689at2"/>
<keyword evidence="1" id="KW-0378">Hydrolase</keyword>
<dbReference type="GO" id="GO:0016788">
    <property type="term" value="F:hydrolase activity, acting on ester bonds"/>
    <property type="evidence" value="ECO:0007669"/>
    <property type="project" value="InterPro"/>
</dbReference>
<dbReference type="InterPro" id="IPR036514">
    <property type="entry name" value="SGNH_hydro_sf"/>
</dbReference>